<evidence type="ECO:0000313" key="3">
    <source>
        <dbReference type="EMBL" id="BCE50192.1"/>
    </source>
</evidence>
<dbReference type="EMBL" id="AP023091">
    <property type="protein sequence ID" value="BCE23934.1"/>
    <property type="molecule type" value="Genomic_DNA"/>
</dbReference>
<evidence type="ECO:0000313" key="4">
    <source>
        <dbReference type="EMBL" id="BCE93698.1"/>
    </source>
</evidence>
<reference evidence="2" key="1">
    <citation type="submission" date="2020-05" db="EMBL/GenBank/DDBJ databases">
        <title>Complete genome sequence of Bradyrhizobium diazoefficiens XF1 isolated from soybean nodule.</title>
        <authorList>
            <person name="Noda R."/>
            <person name="Kakizaki K."/>
            <person name="Minamisawa K."/>
        </authorList>
    </citation>
    <scope>NUCLEOTIDE SEQUENCE</scope>
    <source>
        <strain evidence="2">XF1</strain>
    </source>
</reference>
<gene>
    <name evidence="4" type="ORF">XF10B_64960</name>
    <name evidence="2" type="ORF">XF1B_66150</name>
    <name evidence="3" type="ORF">XF4B_65410</name>
</gene>
<protein>
    <recommendedName>
        <fullName evidence="1">DUF6894 domain-containing protein</fullName>
    </recommendedName>
</protein>
<reference evidence="4" key="2">
    <citation type="submission" date="2020-05" db="EMBL/GenBank/DDBJ databases">
        <title>Complete genome sequence of Bradyrhizobium diazoefficiens XF10 isolated from soybean nodule.</title>
        <authorList>
            <person name="Noda R."/>
            <person name="Kakizaki K."/>
            <person name="Minamisawa K."/>
        </authorList>
    </citation>
    <scope>NUCLEOTIDE SEQUENCE</scope>
    <source>
        <strain evidence="4">XF10</strain>
    </source>
</reference>
<proteinExistence type="predicted"/>
<reference evidence="3" key="3">
    <citation type="submission" date="2020-05" db="EMBL/GenBank/DDBJ databases">
        <title>Complete genome sequence of Bradyrhizobium diazoefficiens XF4 isolated from soybean nodule.</title>
        <authorList>
            <person name="Noda R."/>
            <person name="Kakizaki K."/>
            <person name="Minamisawa K."/>
        </authorList>
    </citation>
    <scope>NUCLEOTIDE SEQUENCE</scope>
    <source>
        <strain evidence="3">XF4</strain>
    </source>
</reference>
<accession>A0A810CXH7</accession>
<dbReference type="RefSeq" id="WP_271553241.1">
    <property type="nucleotide sequence ID" value="NZ_CP124748.1"/>
</dbReference>
<organism evidence="4">
    <name type="scientific">Bradyrhizobium diazoefficiens</name>
    <dbReference type="NCBI Taxonomy" id="1355477"/>
    <lineage>
        <taxon>Bacteria</taxon>
        <taxon>Pseudomonadati</taxon>
        <taxon>Pseudomonadota</taxon>
        <taxon>Alphaproteobacteria</taxon>
        <taxon>Hyphomicrobiales</taxon>
        <taxon>Nitrobacteraceae</taxon>
        <taxon>Bradyrhizobium</taxon>
    </lineage>
</organism>
<evidence type="ECO:0000259" key="1">
    <source>
        <dbReference type="Pfam" id="PF21834"/>
    </source>
</evidence>
<dbReference type="AlphaFoldDB" id="A0A810CXH7"/>
<dbReference type="EMBL" id="AP023099">
    <property type="protein sequence ID" value="BCE93698.1"/>
    <property type="molecule type" value="Genomic_DNA"/>
</dbReference>
<dbReference type="InterPro" id="IPR054189">
    <property type="entry name" value="DUF6894"/>
</dbReference>
<feature type="domain" description="DUF6894" evidence="1">
    <location>
        <begin position="3"/>
        <end position="68"/>
    </location>
</feature>
<evidence type="ECO:0000313" key="2">
    <source>
        <dbReference type="EMBL" id="BCE23934.1"/>
    </source>
</evidence>
<name>A0A810CXH7_9BRAD</name>
<dbReference type="EMBL" id="AP023094">
    <property type="protein sequence ID" value="BCE50192.1"/>
    <property type="molecule type" value="Genomic_DNA"/>
</dbReference>
<sequence length="74" mass="8275">MPLYSFKLINTRLVSDFGVHELPGEAEAQIEAIRLARSLRETRPELIGHHYSVSVIKDDGAAVCTIPLDNKWAD</sequence>
<dbReference type="Pfam" id="PF21834">
    <property type="entry name" value="DUF6894"/>
    <property type="match status" value="1"/>
</dbReference>